<gene>
    <name evidence="1" type="primary">MET3_1</name>
    <name evidence="1" type="ORF">DSO57_1011674</name>
</gene>
<reference evidence="1" key="1">
    <citation type="submission" date="2022-04" db="EMBL/GenBank/DDBJ databases">
        <title>Genome of the entomopathogenic fungus Entomophthora muscae.</title>
        <authorList>
            <person name="Elya C."/>
            <person name="Lovett B.R."/>
            <person name="Lee E."/>
            <person name="Macias A.M."/>
            <person name="Hajek A.E."/>
            <person name="De Bivort B.L."/>
            <person name="Kasson M.T."/>
            <person name="De Fine Licht H.H."/>
            <person name="Stajich J.E."/>
        </authorList>
    </citation>
    <scope>NUCLEOTIDE SEQUENCE</scope>
    <source>
        <strain evidence="1">Berkeley</strain>
    </source>
</reference>
<evidence type="ECO:0000313" key="1">
    <source>
        <dbReference type="EMBL" id="KAJ9054672.1"/>
    </source>
</evidence>
<dbReference type="EC" id="2.7.7.4" evidence="1"/>
<evidence type="ECO:0000313" key="2">
    <source>
        <dbReference type="Proteomes" id="UP001165960"/>
    </source>
</evidence>
<keyword evidence="2" id="KW-1185">Reference proteome</keyword>
<dbReference type="EMBL" id="QTSX02006430">
    <property type="protein sequence ID" value="KAJ9054672.1"/>
    <property type="molecule type" value="Genomic_DNA"/>
</dbReference>
<keyword evidence="1" id="KW-0548">Nucleotidyltransferase</keyword>
<name>A0ACC2RXA8_9FUNG</name>
<comment type="caution">
    <text evidence="1">The sequence shown here is derived from an EMBL/GenBank/DDBJ whole genome shotgun (WGS) entry which is preliminary data.</text>
</comment>
<protein>
    <submittedName>
        <fullName evidence="1">Sulfate adenylyltransferase</fullName>
        <ecNumber evidence="1">2.7.7.4</ecNumber>
    </submittedName>
</protein>
<sequence length="139" mass="15330">MRGEFSTDLGYSKKERDLNLQRYAFVSSEIVKAGAAAVCAPIAPYDDARERVRRQVSKYGGFYLVHISTPLQECIASDRSGVYSQAQAGKVKNFTGVDDPFETPQNSQLSIDLSTTSTSQAVHEIVLLLEKDGYFDVPT</sequence>
<organism evidence="1 2">
    <name type="scientific">Entomophthora muscae</name>
    <dbReference type="NCBI Taxonomy" id="34485"/>
    <lineage>
        <taxon>Eukaryota</taxon>
        <taxon>Fungi</taxon>
        <taxon>Fungi incertae sedis</taxon>
        <taxon>Zoopagomycota</taxon>
        <taxon>Entomophthoromycotina</taxon>
        <taxon>Entomophthoromycetes</taxon>
        <taxon>Entomophthorales</taxon>
        <taxon>Entomophthoraceae</taxon>
        <taxon>Entomophthora</taxon>
    </lineage>
</organism>
<proteinExistence type="predicted"/>
<dbReference type="Proteomes" id="UP001165960">
    <property type="component" value="Unassembled WGS sequence"/>
</dbReference>
<accession>A0ACC2RXA8</accession>
<keyword evidence="1" id="KW-0808">Transferase</keyword>